<evidence type="ECO:0000256" key="2">
    <source>
        <dbReference type="SAM" id="MobiDB-lite"/>
    </source>
</evidence>
<dbReference type="InterPro" id="IPR001254">
    <property type="entry name" value="Trypsin_dom"/>
</dbReference>
<feature type="compositionally biased region" description="Gly residues" evidence="2">
    <location>
        <begin position="567"/>
        <end position="579"/>
    </location>
</feature>
<feature type="region of interest" description="Disordered" evidence="2">
    <location>
        <begin position="557"/>
        <end position="747"/>
    </location>
</feature>
<dbReference type="STRING" id="67331.SAMN04490357_6114"/>
<dbReference type="EMBL" id="FNTD01000004">
    <property type="protein sequence ID" value="SED86548.1"/>
    <property type="molecule type" value="Genomic_DNA"/>
</dbReference>
<dbReference type="GO" id="GO:0006508">
    <property type="term" value="P:proteolysis"/>
    <property type="evidence" value="ECO:0007669"/>
    <property type="project" value="InterPro"/>
</dbReference>
<dbReference type="Proteomes" id="UP000182375">
    <property type="component" value="Unassembled WGS sequence"/>
</dbReference>
<evidence type="ECO:0000313" key="5">
    <source>
        <dbReference type="Proteomes" id="UP000182375"/>
    </source>
</evidence>
<proteinExistence type="predicted"/>
<reference evidence="4 5" key="1">
    <citation type="submission" date="2016-10" db="EMBL/GenBank/DDBJ databases">
        <authorList>
            <person name="de Groot N.N."/>
        </authorList>
    </citation>
    <scope>NUCLEOTIDE SEQUENCE [LARGE SCALE GENOMIC DNA]</scope>
    <source>
        <strain evidence="4 5">DSM 40306</strain>
    </source>
</reference>
<gene>
    <name evidence="4" type="ORF">SAMN04490357_6114</name>
</gene>
<keyword evidence="1" id="KW-0175">Coiled coil</keyword>
<organism evidence="4 5">
    <name type="scientific">Streptomyces misionensis</name>
    <dbReference type="NCBI Taxonomy" id="67331"/>
    <lineage>
        <taxon>Bacteria</taxon>
        <taxon>Bacillati</taxon>
        <taxon>Actinomycetota</taxon>
        <taxon>Actinomycetes</taxon>
        <taxon>Kitasatosporales</taxon>
        <taxon>Streptomycetaceae</taxon>
        <taxon>Streptomyces</taxon>
    </lineage>
</organism>
<sequence length="747" mass="78228">MTRTGERAVKSRLRTPTWIARIEDPDGVVLGAGVLLAADRVLTAGHVVTPGAPYVVRLVGVPGQGAVAATVRPDEHVPEREDAFGDRSGDLALLSLAEPLPAEHATRLYRLASPHGPVSMYGFPAGDDGGRWHGATLVAARGRDSRVQLRPITPDELAAPGFSGGGVVDHATDQVIGIVLSVDEGQVSAFSQMSPTETILSHLPQVAAWTDGAEAVDPRLRSRAPGGGGRLDVPFATELAGWFRGEGWPVLVTVVPDRGDRAFTLERAVTLADRELRTHRNTSAFSDDPPETVPPAGAHDLALDVKGLTAAQVMDRIAERLGIRDDPRPERLATLRVPLAAVLVGVDESAEPDALLALLDRLARHGARLLLVHRRQGGRAAQAAESLVHRPLRARWSRLGAELDRIVDELGPALDTRRDRVTAGPGTGALLDAAEAAVGRSRMLRAWVAHSSAADREPRRADLLFTFEDAAERRRQRLDQALAVLDARLRRWEELRGRVTAEWPLCRARATEDGDRVIAAYRLYESALVLLRRTPCDIEAAETAVERFIGFCSGTGGEPADDADSPGGQGRSGAAGGSARGRMTRGPGEADGDPGAGGRRRASGGGGASGRPRPPGGGDATDHARPPAAREDGGPRLPGAAESGRARSPDPGAGARTGASRAEAVPDRPSPPGAAGTGHVPPPGPPPWPEPPLAGGAGGRLRPYDEGVAGHARPPGAAPPRPGGGDGAAGRPLPWRTGRGPRKERGS</sequence>
<name>A0A1H5E623_9ACTN</name>
<dbReference type="InterPro" id="IPR009003">
    <property type="entry name" value="Peptidase_S1_PA"/>
</dbReference>
<evidence type="ECO:0000256" key="1">
    <source>
        <dbReference type="SAM" id="Coils"/>
    </source>
</evidence>
<dbReference type="InterPro" id="IPR043504">
    <property type="entry name" value="Peptidase_S1_PA_chymotrypsin"/>
</dbReference>
<dbReference type="RefSeq" id="WP_244174932.1">
    <property type="nucleotide sequence ID" value="NZ_FNTD01000004.1"/>
</dbReference>
<dbReference type="GeneID" id="95515171"/>
<dbReference type="Gene3D" id="2.40.10.10">
    <property type="entry name" value="Trypsin-like serine proteases"/>
    <property type="match status" value="2"/>
</dbReference>
<feature type="coiled-coil region" evidence="1">
    <location>
        <begin position="468"/>
        <end position="495"/>
    </location>
</feature>
<protein>
    <submittedName>
        <fullName evidence="4">Trypsin</fullName>
    </submittedName>
</protein>
<dbReference type="SUPFAM" id="SSF50494">
    <property type="entry name" value="Trypsin-like serine proteases"/>
    <property type="match status" value="1"/>
</dbReference>
<evidence type="ECO:0000259" key="3">
    <source>
        <dbReference type="Pfam" id="PF00089"/>
    </source>
</evidence>
<dbReference type="GO" id="GO:0004252">
    <property type="term" value="F:serine-type endopeptidase activity"/>
    <property type="evidence" value="ECO:0007669"/>
    <property type="project" value="InterPro"/>
</dbReference>
<feature type="domain" description="Peptidase S1" evidence="3">
    <location>
        <begin position="18"/>
        <end position="182"/>
    </location>
</feature>
<dbReference type="AlphaFoldDB" id="A0A1H5E623"/>
<feature type="compositionally biased region" description="Basic and acidic residues" evidence="2">
    <location>
        <begin position="620"/>
        <end position="634"/>
    </location>
</feature>
<accession>A0A1H5E623</accession>
<feature type="compositionally biased region" description="Pro residues" evidence="2">
    <location>
        <begin position="680"/>
        <end position="692"/>
    </location>
</feature>
<evidence type="ECO:0000313" key="4">
    <source>
        <dbReference type="EMBL" id="SED86548.1"/>
    </source>
</evidence>
<dbReference type="Pfam" id="PF00089">
    <property type="entry name" value="Trypsin"/>
    <property type="match status" value="1"/>
</dbReference>